<dbReference type="Gene3D" id="2.40.160.90">
    <property type="match status" value="1"/>
</dbReference>
<evidence type="ECO:0000256" key="1">
    <source>
        <dbReference type="ARBA" id="ARBA00004442"/>
    </source>
</evidence>
<dbReference type="HOGENOM" id="CLU_1298674_0_0_4"/>
<reference evidence="3 4" key="1">
    <citation type="submission" date="2011-02" db="EMBL/GenBank/DDBJ databases">
        <authorList>
            <person name="Muzny D."/>
            <person name="Qin X."/>
            <person name="Deng J."/>
            <person name="Jiang H."/>
            <person name="Liu Y."/>
            <person name="Qu J."/>
            <person name="Song X.-Z."/>
            <person name="Zhang L."/>
            <person name="Thornton R."/>
            <person name="Coyle M."/>
            <person name="Francisco L."/>
            <person name="Jackson L."/>
            <person name="Javaid M."/>
            <person name="Korchina V."/>
            <person name="Kovar C."/>
            <person name="Mata R."/>
            <person name="Mathew T."/>
            <person name="Ngo R."/>
            <person name="Nguyen L."/>
            <person name="Nguyen N."/>
            <person name="Okwuonu G."/>
            <person name="Ongeri F."/>
            <person name="Pham C."/>
            <person name="Simmons D."/>
            <person name="Wilczek-Boney K."/>
            <person name="Hale W."/>
            <person name="Jakkamsetti A."/>
            <person name="Pham P."/>
            <person name="Ruth R."/>
            <person name="San Lucas F."/>
            <person name="Warren J."/>
            <person name="Zhang J."/>
            <person name="Zhao Z."/>
            <person name="Zhou C."/>
            <person name="Zhu D."/>
            <person name="Lee S."/>
            <person name="Bess C."/>
            <person name="Blankenburg K."/>
            <person name="Forbes L."/>
            <person name="Fu Q."/>
            <person name="Gubbala S."/>
            <person name="Hirani K."/>
            <person name="Jayaseelan J.C."/>
            <person name="Lara F."/>
            <person name="Munidasa M."/>
            <person name="Palculict T."/>
            <person name="Patil S."/>
            <person name="Pu L.-L."/>
            <person name="Saada N."/>
            <person name="Tang L."/>
            <person name="Weissenberger G."/>
            <person name="Zhu Y."/>
            <person name="Hemphill L."/>
            <person name="Shang Y."/>
            <person name="Youmans B."/>
            <person name="Ayvaz T."/>
            <person name="Ross M."/>
            <person name="Santibanez J."/>
            <person name="Aqrawi P."/>
            <person name="Gross S."/>
            <person name="Joshi V."/>
            <person name="Fowler G."/>
            <person name="Nazareth L."/>
            <person name="Reid J."/>
            <person name="Worley K."/>
            <person name="Petrosino J."/>
            <person name="Highlander S."/>
            <person name="Gibbs R."/>
        </authorList>
    </citation>
    <scope>NUCLEOTIDE SEQUENCE [LARGE SCALE GENOMIC DNA]</scope>
    <source>
        <strain evidence="3 4">ATCC BAA-1200</strain>
    </source>
</reference>
<organism evidence="3 4">
    <name type="scientific">Neisseria bacilliformis ATCC BAA-1200</name>
    <dbReference type="NCBI Taxonomy" id="888742"/>
    <lineage>
        <taxon>Bacteria</taxon>
        <taxon>Pseudomonadati</taxon>
        <taxon>Pseudomonadota</taxon>
        <taxon>Betaproteobacteria</taxon>
        <taxon>Neisseriales</taxon>
        <taxon>Neisseriaceae</taxon>
        <taxon>Neisseria</taxon>
    </lineage>
</organism>
<proteinExistence type="predicted"/>
<dbReference type="OrthoDB" id="6688917at2"/>
<gene>
    <name evidence="3" type="ORF">HMPREF9123_2137</name>
</gene>
<dbReference type="RefSeq" id="WP_007343143.1">
    <property type="nucleotide sequence ID" value="NZ_GL878494.1"/>
</dbReference>
<dbReference type="Pfam" id="PF08794">
    <property type="entry name" value="FHBP_C"/>
    <property type="match status" value="1"/>
</dbReference>
<feature type="domain" description="Factor H binding protein-like C-terminal" evidence="2">
    <location>
        <begin position="68"/>
        <end position="107"/>
    </location>
</feature>
<dbReference type="SUPFAM" id="SSF56925">
    <property type="entry name" value="OMPA-like"/>
    <property type="match status" value="1"/>
</dbReference>
<name>F2BEI1_9NEIS</name>
<accession>F2BEI1</accession>
<dbReference type="AlphaFoldDB" id="F2BEI1"/>
<dbReference type="Proteomes" id="UP000004105">
    <property type="component" value="Unassembled WGS sequence"/>
</dbReference>
<comment type="caution">
    <text evidence="3">The sequence shown here is derived from an EMBL/GenBank/DDBJ whole genome shotgun (WGS) entry which is preliminary data.</text>
</comment>
<protein>
    <recommendedName>
        <fullName evidence="2">Factor H binding protein-like C-terminal domain-containing protein</fullName>
    </recommendedName>
</protein>
<evidence type="ECO:0000313" key="4">
    <source>
        <dbReference type="Proteomes" id="UP000004105"/>
    </source>
</evidence>
<dbReference type="InterPro" id="IPR014902">
    <property type="entry name" value="FHBP-like_C"/>
</dbReference>
<sequence length="212" mass="23256">MKDPAYSDKTKLGNNGSAGTDSNMVYRIYRQKYSGVLANVTKLKSDGTKYKNRNFVKHIVGDNTKLANLPKSGTFRYHGMAFTNFPQGDFNYQIDLASKRGKGDFTLNKLLVPAAWIDNSTDSRLAVEKAGKEKGLNRFINVAGTLKEAPIVANANGTLGVTDGKAEVRGAAATEKGKQYILPTLPLPKLRMIWLQKIIKQKSTATLTRATL</sequence>
<keyword evidence="4" id="KW-1185">Reference proteome</keyword>
<evidence type="ECO:0000259" key="2">
    <source>
        <dbReference type="Pfam" id="PF08794"/>
    </source>
</evidence>
<evidence type="ECO:0000313" key="3">
    <source>
        <dbReference type="EMBL" id="EGF09886.1"/>
    </source>
</evidence>
<dbReference type="EMBL" id="AFAY01000046">
    <property type="protein sequence ID" value="EGF09886.1"/>
    <property type="molecule type" value="Genomic_DNA"/>
</dbReference>
<comment type="subcellular location">
    <subcellularLocation>
        <location evidence="1">Cell outer membrane</location>
    </subcellularLocation>
</comment>
<dbReference type="InterPro" id="IPR011250">
    <property type="entry name" value="OMP/PagP_B-barrel"/>
</dbReference>
<dbReference type="GO" id="GO:0009279">
    <property type="term" value="C:cell outer membrane"/>
    <property type="evidence" value="ECO:0007669"/>
    <property type="project" value="UniProtKB-SubCell"/>
</dbReference>